<dbReference type="PANTHER" id="PTHR48277:SF1">
    <property type="entry name" value="MITOCHONDRIAL RIBOSOMAL PROTEIN S5"/>
    <property type="match status" value="1"/>
</dbReference>
<dbReference type="GO" id="GO:0003735">
    <property type="term" value="F:structural constituent of ribosome"/>
    <property type="evidence" value="ECO:0007669"/>
    <property type="project" value="UniProtKB-UniRule"/>
</dbReference>
<dbReference type="Pfam" id="PF00333">
    <property type="entry name" value="Ribosomal_S5"/>
    <property type="match status" value="1"/>
</dbReference>
<dbReference type="GO" id="GO:0005737">
    <property type="term" value="C:cytoplasm"/>
    <property type="evidence" value="ECO:0007669"/>
    <property type="project" value="UniProtKB-ARBA"/>
</dbReference>
<evidence type="ECO:0000256" key="7">
    <source>
        <dbReference type="RuleBase" id="RU003823"/>
    </source>
</evidence>
<keyword evidence="2 6" id="KW-0689">Ribosomal protein</keyword>
<name>A0A1F4UHN6_UNCKA</name>
<gene>
    <name evidence="9" type="ORF">A2V54_02970</name>
</gene>
<comment type="caution">
    <text evidence="9">The sequence shown here is derived from an EMBL/GenBank/DDBJ whole genome shotgun (WGS) entry which is preliminary data.</text>
</comment>
<dbReference type="FunFam" id="3.30.230.10:FF:000002">
    <property type="entry name" value="30S ribosomal protein S5"/>
    <property type="match status" value="1"/>
</dbReference>
<dbReference type="GO" id="GO:0005840">
    <property type="term" value="C:ribosome"/>
    <property type="evidence" value="ECO:0007669"/>
    <property type="project" value="UniProtKB-KW"/>
</dbReference>
<evidence type="ECO:0000256" key="4">
    <source>
        <dbReference type="ARBA" id="ARBA00035255"/>
    </source>
</evidence>
<dbReference type="Gene3D" id="3.30.160.20">
    <property type="match status" value="1"/>
</dbReference>
<dbReference type="EMBL" id="MEUW01000021">
    <property type="protein sequence ID" value="OGC44320.1"/>
    <property type="molecule type" value="Genomic_DNA"/>
</dbReference>
<evidence type="ECO:0000256" key="2">
    <source>
        <dbReference type="ARBA" id="ARBA00022980"/>
    </source>
</evidence>
<dbReference type="Proteomes" id="UP000176583">
    <property type="component" value="Unassembled WGS sequence"/>
</dbReference>
<dbReference type="InterPro" id="IPR020568">
    <property type="entry name" value="Ribosomal_Su5_D2-typ_SF"/>
</dbReference>
<evidence type="ECO:0000256" key="6">
    <source>
        <dbReference type="PROSITE-ProRule" id="PRU00268"/>
    </source>
</evidence>
<dbReference type="PANTHER" id="PTHR48277">
    <property type="entry name" value="MITOCHONDRIAL RIBOSOMAL PROTEIN S5"/>
    <property type="match status" value="1"/>
</dbReference>
<sequence>MERGRFNRQIYVAQPGEFMDKVLVVNRVAKKIKGGDKISFAALVAVGNKQGKVGLGYGKAGDLRAAIAKANSQAKKKVFTIAMRGSTIPRRISIKHGAARLLMMPAPRGAGLIAGGVVRNILGLAGVLDVSAKILGTNNPMANAQAAIKALEILSKDHGAA</sequence>
<comment type="similarity">
    <text evidence="1 7">Belongs to the universal ribosomal protein uS5 family.</text>
</comment>
<evidence type="ECO:0000256" key="5">
    <source>
        <dbReference type="ARBA" id="ARBA00035519"/>
    </source>
</evidence>
<dbReference type="GO" id="GO:1990904">
    <property type="term" value="C:ribonucleoprotein complex"/>
    <property type="evidence" value="ECO:0007669"/>
    <property type="project" value="UniProtKB-UniRule"/>
</dbReference>
<accession>A0A1F4UHN6</accession>
<dbReference type="STRING" id="1802613.A2V54_02970"/>
<evidence type="ECO:0000313" key="9">
    <source>
        <dbReference type="EMBL" id="OGC44320.1"/>
    </source>
</evidence>
<protein>
    <recommendedName>
        <fullName evidence="4">Small ribosomal subunit protein uS5</fullName>
    </recommendedName>
    <alternativeName>
        <fullName evidence="5">30S ribosomal protein S5</fullName>
    </alternativeName>
</protein>
<dbReference type="Pfam" id="PF03719">
    <property type="entry name" value="Ribosomal_S5_C"/>
    <property type="match status" value="1"/>
</dbReference>
<evidence type="ECO:0000256" key="1">
    <source>
        <dbReference type="ARBA" id="ARBA00008945"/>
    </source>
</evidence>
<keyword evidence="3 6" id="KW-0687">Ribonucleoprotein</keyword>
<dbReference type="InterPro" id="IPR005324">
    <property type="entry name" value="Ribosomal_uS5_C"/>
</dbReference>
<dbReference type="Gene3D" id="3.30.230.10">
    <property type="match status" value="1"/>
</dbReference>
<evidence type="ECO:0000259" key="8">
    <source>
        <dbReference type="PROSITE" id="PS50881"/>
    </source>
</evidence>
<dbReference type="SUPFAM" id="SSF54768">
    <property type="entry name" value="dsRNA-binding domain-like"/>
    <property type="match status" value="1"/>
</dbReference>
<reference evidence="9 10" key="1">
    <citation type="journal article" date="2016" name="Nat. Commun.">
        <title>Thousands of microbial genomes shed light on interconnected biogeochemical processes in an aquifer system.</title>
        <authorList>
            <person name="Anantharaman K."/>
            <person name="Brown C.T."/>
            <person name="Hug L.A."/>
            <person name="Sharon I."/>
            <person name="Castelle C.J."/>
            <person name="Probst A.J."/>
            <person name="Thomas B.C."/>
            <person name="Singh A."/>
            <person name="Wilkins M.J."/>
            <person name="Karaoz U."/>
            <person name="Brodie E.L."/>
            <person name="Williams K.H."/>
            <person name="Hubbard S.S."/>
            <person name="Banfield J.F."/>
        </authorList>
    </citation>
    <scope>NUCLEOTIDE SEQUENCE [LARGE SCALE GENOMIC DNA]</scope>
</reference>
<dbReference type="AlphaFoldDB" id="A0A1F4UHN6"/>
<feature type="domain" description="S5 DRBM" evidence="8">
    <location>
        <begin position="18"/>
        <end position="81"/>
    </location>
</feature>
<evidence type="ECO:0000256" key="3">
    <source>
        <dbReference type="ARBA" id="ARBA00023274"/>
    </source>
</evidence>
<dbReference type="InterPro" id="IPR013810">
    <property type="entry name" value="Ribosomal_uS5_N"/>
</dbReference>
<dbReference type="PROSITE" id="PS50881">
    <property type="entry name" value="S5_DSRBD"/>
    <property type="match status" value="1"/>
</dbReference>
<dbReference type="InterPro" id="IPR000851">
    <property type="entry name" value="Ribosomal_uS5"/>
</dbReference>
<proteinExistence type="inferred from homology"/>
<organism evidence="9 10">
    <name type="scientific">candidate division WWE3 bacterium RBG_19FT_COMBO_53_11</name>
    <dbReference type="NCBI Taxonomy" id="1802613"/>
    <lineage>
        <taxon>Bacteria</taxon>
        <taxon>Katanobacteria</taxon>
    </lineage>
</organism>
<dbReference type="SUPFAM" id="SSF54211">
    <property type="entry name" value="Ribosomal protein S5 domain 2-like"/>
    <property type="match status" value="1"/>
</dbReference>
<dbReference type="GO" id="GO:0003723">
    <property type="term" value="F:RNA binding"/>
    <property type="evidence" value="ECO:0007669"/>
    <property type="project" value="InterPro"/>
</dbReference>
<dbReference type="GO" id="GO:0006412">
    <property type="term" value="P:translation"/>
    <property type="evidence" value="ECO:0007669"/>
    <property type="project" value="InterPro"/>
</dbReference>
<evidence type="ECO:0000313" key="10">
    <source>
        <dbReference type="Proteomes" id="UP000176583"/>
    </source>
</evidence>
<dbReference type="InterPro" id="IPR014721">
    <property type="entry name" value="Ribsml_uS5_D2-typ_fold_subgr"/>
</dbReference>